<dbReference type="GO" id="GO:0000156">
    <property type="term" value="F:phosphorelay response regulator activity"/>
    <property type="evidence" value="ECO:0007669"/>
    <property type="project" value="TreeGrafter"/>
</dbReference>
<dbReference type="InterPro" id="IPR003661">
    <property type="entry name" value="HisK_dim/P_dom"/>
</dbReference>
<reference evidence="10" key="1">
    <citation type="submission" date="2016-03" db="EMBL/GenBank/DDBJ databases">
        <title>Partial sequence of psychrophilic Colwellia sp.</title>
        <authorList>
            <person name="Pankowski J.A."/>
            <person name="Leong J.S."/>
            <person name="Nano F.E."/>
        </authorList>
    </citation>
    <scope>NUCLEOTIDE SEQUENCE</scope>
    <source>
        <strain evidence="10">C1</strain>
    </source>
</reference>
<evidence type="ECO:0000256" key="7">
    <source>
        <dbReference type="ARBA" id="ARBA00022840"/>
    </source>
</evidence>
<keyword evidence="8" id="KW-0902">Two-component regulatory system</keyword>
<keyword evidence="6 10" id="KW-0418">Kinase</keyword>
<dbReference type="Gene3D" id="1.10.287.130">
    <property type="match status" value="1"/>
</dbReference>
<keyword evidence="4" id="KW-0808">Transferase</keyword>
<protein>
    <recommendedName>
        <fullName evidence="2">histidine kinase</fullName>
        <ecNumber evidence="2">2.7.13.3</ecNumber>
    </recommendedName>
</protein>
<dbReference type="InterPro" id="IPR003594">
    <property type="entry name" value="HATPase_dom"/>
</dbReference>
<dbReference type="GO" id="GO:0005524">
    <property type="term" value="F:ATP binding"/>
    <property type="evidence" value="ECO:0007669"/>
    <property type="project" value="UniProtKB-KW"/>
</dbReference>
<keyword evidence="3" id="KW-0597">Phosphoprotein</keyword>
<evidence type="ECO:0000256" key="3">
    <source>
        <dbReference type="ARBA" id="ARBA00022553"/>
    </source>
</evidence>
<dbReference type="PANTHER" id="PTHR42878">
    <property type="entry name" value="TWO-COMPONENT HISTIDINE KINASE"/>
    <property type="match status" value="1"/>
</dbReference>
<dbReference type="CDD" id="cd00082">
    <property type="entry name" value="HisKA"/>
    <property type="match status" value="1"/>
</dbReference>
<dbReference type="Gene3D" id="3.30.565.10">
    <property type="entry name" value="Histidine kinase-like ATPase, C-terminal domain"/>
    <property type="match status" value="1"/>
</dbReference>
<evidence type="ECO:0000313" key="10">
    <source>
        <dbReference type="EMBL" id="ANC57874.1"/>
    </source>
</evidence>
<evidence type="ECO:0000256" key="6">
    <source>
        <dbReference type="ARBA" id="ARBA00022777"/>
    </source>
</evidence>
<dbReference type="PROSITE" id="PS50109">
    <property type="entry name" value="HIS_KIN"/>
    <property type="match status" value="1"/>
</dbReference>
<sequence>MFDKKLLRNISHELRTPLTRQNLAIHLLKNRLQPAQVKYFLQIEDDAKEMNNLIQQILDFSRLESRSYPVKLYLTKLTPIVRKVVNEAVIQDKSGQGIIFLAPNSNAEALIECDLLVRVLRNAINNSLKYAGEQCKIIINIHQELAYVIIEISDNGPGLAEDDLLRIFEPFYRASNDVTAGIEGYGLGMAIMKSSVEQMNGRITAESVLDEGFTIRCYLSTPKRSKEGI</sequence>
<dbReference type="EC" id="2.7.13.3" evidence="2"/>
<keyword evidence="5" id="KW-0547">Nucleotide-binding</keyword>
<comment type="catalytic activity">
    <reaction evidence="1">
        <text>ATP + protein L-histidine = ADP + protein N-phospho-L-histidine.</text>
        <dbReference type="EC" id="2.7.13.3"/>
    </reaction>
</comment>
<proteinExistence type="predicted"/>
<evidence type="ECO:0000256" key="2">
    <source>
        <dbReference type="ARBA" id="ARBA00012438"/>
    </source>
</evidence>
<evidence type="ECO:0000259" key="9">
    <source>
        <dbReference type="PROSITE" id="PS50109"/>
    </source>
</evidence>
<evidence type="ECO:0000256" key="5">
    <source>
        <dbReference type="ARBA" id="ARBA00022741"/>
    </source>
</evidence>
<dbReference type="Pfam" id="PF00512">
    <property type="entry name" value="HisKA"/>
    <property type="match status" value="1"/>
</dbReference>
<dbReference type="AlphaFoldDB" id="A0A168PH02"/>
<dbReference type="Pfam" id="PF02518">
    <property type="entry name" value="HATPase_c"/>
    <property type="match status" value="1"/>
</dbReference>
<dbReference type="PRINTS" id="PR00344">
    <property type="entry name" value="BCTRLSENSOR"/>
</dbReference>
<dbReference type="GO" id="GO:0007234">
    <property type="term" value="P:osmosensory signaling via phosphorelay pathway"/>
    <property type="evidence" value="ECO:0007669"/>
    <property type="project" value="TreeGrafter"/>
</dbReference>
<dbReference type="SMART" id="SM00387">
    <property type="entry name" value="HATPase_c"/>
    <property type="match status" value="1"/>
</dbReference>
<dbReference type="SUPFAM" id="SSF47384">
    <property type="entry name" value="Homodimeric domain of signal transducing histidine kinase"/>
    <property type="match status" value="1"/>
</dbReference>
<dbReference type="SMART" id="SM00388">
    <property type="entry name" value="HisKA"/>
    <property type="match status" value="1"/>
</dbReference>
<name>A0A168PH02_9GAMM</name>
<dbReference type="GO" id="GO:0030295">
    <property type="term" value="F:protein kinase activator activity"/>
    <property type="evidence" value="ECO:0007669"/>
    <property type="project" value="TreeGrafter"/>
</dbReference>
<dbReference type="CDD" id="cd00075">
    <property type="entry name" value="HATPase"/>
    <property type="match status" value="1"/>
</dbReference>
<dbReference type="GO" id="GO:0000155">
    <property type="term" value="F:phosphorelay sensor kinase activity"/>
    <property type="evidence" value="ECO:0007669"/>
    <property type="project" value="InterPro"/>
</dbReference>
<keyword evidence="7" id="KW-0067">ATP-binding</keyword>
<organism evidence="10">
    <name type="scientific">Colwellia sp. C1</name>
    <dbReference type="NCBI Taxonomy" id="1737566"/>
    <lineage>
        <taxon>Bacteria</taxon>
        <taxon>Pseudomonadati</taxon>
        <taxon>Pseudomonadota</taxon>
        <taxon>Gammaproteobacteria</taxon>
        <taxon>Alteromonadales</taxon>
        <taxon>Colwelliaceae</taxon>
        <taxon>Colwellia</taxon>
    </lineage>
</organism>
<evidence type="ECO:0000256" key="8">
    <source>
        <dbReference type="ARBA" id="ARBA00023012"/>
    </source>
</evidence>
<evidence type="ECO:0000256" key="1">
    <source>
        <dbReference type="ARBA" id="ARBA00000085"/>
    </source>
</evidence>
<feature type="domain" description="Histidine kinase" evidence="9">
    <location>
        <begin position="9"/>
        <end position="223"/>
    </location>
</feature>
<dbReference type="InterPro" id="IPR036890">
    <property type="entry name" value="HATPase_C_sf"/>
</dbReference>
<evidence type="ECO:0000256" key="4">
    <source>
        <dbReference type="ARBA" id="ARBA00022679"/>
    </source>
</evidence>
<accession>A0A168PH02</accession>
<dbReference type="SUPFAM" id="SSF55874">
    <property type="entry name" value="ATPase domain of HSP90 chaperone/DNA topoisomerase II/histidine kinase"/>
    <property type="match status" value="1"/>
</dbReference>
<dbReference type="InterPro" id="IPR036097">
    <property type="entry name" value="HisK_dim/P_sf"/>
</dbReference>
<dbReference type="InterPro" id="IPR005467">
    <property type="entry name" value="His_kinase_dom"/>
</dbReference>
<dbReference type="PANTHER" id="PTHR42878:SF7">
    <property type="entry name" value="SENSOR HISTIDINE KINASE GLRK"/>
    <property type="match status" value="1"/>
</dbReference>
<dbReference type="EMBL" id="KU926705">
    <property type="protein sequence ID" value="ANC57874.1"/>
    <property type="molecule type" value="Genomic_DNA"/>
</dbReference>
<dbReference type="InterPro" id="IPR004358">
    <property type="entry name" value="Sig_transdc_His_kin-like_C"/>
</dbReference>
<dbReference type="InterPro" id="IPR050351">
    <property type="entry name" value="BphY/WalK/GraS-like"/>
</dbReference>